<dbReference type="PANTHER" id="PTHR30509:SF9">
    <property type="entry name" value="MULTIDRUG RESISTANCE PROTEIN MDTO"/>
    <property type="match status" value="1"/>
</dbReference>
<keyword evidence="5 7" id="KW-1133">Transmembrane helix</keyword>
<evidence type="ECO:0000313" key="9">
    <source>
        <dbReference type="Proteomes" id="UP000440498"/>
    </source>
</evidence>
<feature type="transmembrane region" description="Helical" evidence="7">
    <location>
        <begin position="454"/>
        <end position="473"/>
    </location>
</feature>
<dbReference type="InterPro" id="IPR006726">
    <property type="entry name" value="PHBA_efflux_AaeB/fusaric-R"/>
</dbReference>
<feature type="transmembrane region" description="Helical" evidence="7">
    <location>
        <begin position="504"/>
        <end position="523"/>
    </location>
</feature>
<feature type="transmembrane region" description="Helical" evidence="7">
    <location>
        <begin position="160"/>
        <end position="186"/>
    </location>
</feature>
<evidence type="ECO:0000256" key="6">
    <source>
        <dbReference type="ARBA" id="ARBA00023136"/>
    </source>
</evidence>
<feature type="transmembrane region" description="Helical" evidence="7">
    <location>
        <begin position="418"/>
        <end position="442"/>
    </location>
</feature>
<keyword evidence="4 7" id="KW-0812">Transmembrane</keyword>
<proteinExistence type="predicted"/>
<dbReference type="Proteomes" id="UP000440498">
    <property type="component" value="Unassembled WGS sequence"/>
</dbReference>
<keyword evidence="2" id="KW-0813">Transport</keyword>
<feature type="transmembrane region" description="Helical" evidence="7">
    <location>
        <begin position="112"/>
        <end position="130"/>
    </location>
</feature>
<evidence type="ECO:0000256" key="5">
    <source>
        <dbReference type="ARBA" id="ARBA00022989"/>
    </source>
</evidence>
<feature type="transmembrane region" description="Helical" evidence="7">
    <location>
        <begin position="38"/>
        <end position="56"/>
    </location>
</feature>
<feature type="transmembrane region" description="Helical" evidence="7">
    <location>
        <begin position="62"/>
        <end position="82"/>
    </location>
</feature>
<dbReference type="PANTHER" id="PTHR30509">
    <property type="entry name" value="P-HYDROXYBENZOIC ACID EFFLUX PUMP SUBUNIT-RELATED"/>
    <property type="match status" value="1"/>
</dbReference>
<evidence type="ECO:0000256" key="2">
    <source>
        <dbReference type="ARBA" id="ARBA00022448"/>
    </source>
</evidence>
<gene>
    <name evidence="8" type="ORF">GEV02_07225</name>
</gene>
<dbReference type="GO" id="GO:0022857">
    <property type="term" value="F:transmembrane transporter activity"/>
    <property type="evidence" value="ECO:0007669"/>
    <property type="project" value="InterPro"/>
</dbReference>
<organism evidence="8 9">
    <name type="scientific">Rugamonas aquatica</name>
    <dbReference type="NCBI Taxonomy" id="2743357"/>
    <lineage>
        <taxon>Bacteria</taxon>
        <taxon>Pseudomonadati</taxon>
        <taxon>Pseudomonadota</taxon>
        <taxon>Betaproteobacteria</taxon>
        <taxon>Burkholderiales</taxon>
        <taxon>Oxalobacteraceae</taxon>
        <taxon>Telluria group</taxon>
        <taxon>Rugamonas</taxon>
    </lineage>
</organism>
<feature type="transmembrane region" description="Helical" evidence="7">
    <location>
        <begin position="479"/>
        <end position="497"/>
    </location>
</feature>
<keyword evidence="9" id="KW-1185">Reference proteome</keyword>
<feature type="transmembrane region" description="Helical" evidence="7">
    <location>
        <begin position="89"/>
        <end position="106"/>
    </location>
</feature>
<evidence type="ECO:0000256" key="3">
    <source>
        <dbReference type="ARBA" id="ARBA00022475"/>
    </source>
</evidence>
<comment type="subcellular location">
    <subcellularLocation>
        <location evidence="1">Cell membrane</location>
        <topology evidence="1">Multi-pass membrane protein</topology>
    </subcellularLocation>
</comment>
<feature type="transmembrane region" description="Helical" evidence="7">
    <location>
        <begin position="535"/>
        <end position="552"/>
    </location>
</feature>
<evidence type="ECO:0000256" key="1">
    <source>
        <dbReference type="ARBA" id="ARBA00004651"/>
    </source>
</evidence>
<keyword evidence="6 7" id="KW-0472">Membrane</keyword>
<feature type="transmembrane region" description="Helical" evidence="7">
    <location>
        <begin position="259"/>
        <end position="278"/>
    </location>
</feature>
<dbReference type="EMBL" id="WHUG01000002">
    <property type="protein sequence ID" value="MQA37935.1"/>
    <property type="molecule type" value="Genomic_DNA"/>
</dbReference>
<dbReference type="AlphaFoldDB" id="A0A6A7MYV6"/>
<dbReference type="Pfam" id="PF04632">
    <property type="entry name" value="FUSC"/>
    <property type="match status" value="1"/>
</dbReference>
<reference evidence="8 9" key="1">
    <citation type="submission" date="2019-10" db="EMBL/GenBank/DDBJ databases">
        <title>Two novel species isolated from a subtropical stream in China.</title>
        <authorList>
            <person name="Lu H."/>
        </authorList>
    </citation>
    <scope>NUCLEOTIDE SEQUENCE [LARGE SCALE GENOMIC DNA]</scope>
    <source>
        <strain evidence="8 9">FT29W</strain>
    </source>
</reference>
<keyword evidence="3" id="KW-1003">Cell membrane</keyword>
<dbReference type="RefSeq" id="WP_152837376.1">
    <property type="nucleotide sequence ID" value="NZ_WHUG01000002.1"/>
</dbReference>
<accession>A0A6A7MYV6</accession>
<feature type="transmembrane region" description="Helical" evidence="7">
    <location>
        <begin position="137"/>
        <end position="154"/>
    </location>
</feature>
<protein>
    <submittedName>
        <fullName evidence="8">FUSC family protein</fullName>
    </submittedName>
</protein>
<evidence type="ECO:0000256" key="7">
    <source>
        <dbReference type="SAM" id="Phobius"/>
    </source>
</evidence>
<sequence>MNPPQAATPTPDTSAARGAMRWLAAEAKGWFNTEGERWVFVAKTMLASFSALWLAFRLGLDAPYTALATTVILALPSSGMVLEKAFYRFLGTLVGCAASLLLVALFPQSPPLLFIGVAVWIALCTGGAAMHRNQQSYSFVLAGYTACMIAVPAIDSPDRVFTLAVTRVTEVGLGIICAAVVHDVVFPRRHSRTVMRTVQARYASFVTFCTQVLEQRLTPAETELSHLKFAADIAALESGRAAAFFEADHARSHTRQLHAFNAAFMTVLTTFYTLHRLIHRLRGAAPRHAQPVLELVEPMHAHLALALRDELTPQHMASMRTVLAADIAAARSRLAEAEAMEAATPVTRAQQIDFDTAVELLERYARDMEAFTGLYHGLAQEKRQQVSDPGSYTPKTPPAIVAASGFRAGVTLLLTASAWYWLAWPFVGNAILMATIFCALASSSPRPTVLVQQVLIGFLLATPLAFVSEFFLVARANDFPTLVVAALPIFVFGSYLMTSPRWAGVGIGICMFCATLLVPTNLMHYDVESFMSSELSLTMGVAVAYLMFKVVLPEHTMGQKDHVAAALWREAQGACTASMYRLKRRFDNRVRDLLSQLNAASGPAPGEAARAVVRQGLTLLELGHAVIELRQLIAGSQPGPVPTALKLVVRELAVYLRAPSRVSGGAALQSILDAGASVRAALPSATPERRLRLQTALTDLHSIYTSLLDQIATGETDHAA</sequence>
<evidence type="ECO:0000313" key="8">
    <source>
        <dbReference type="EMBL" id="MQA37935.1"/>
    </source>
</evidence>
<evidence type="ECO:0000256" key="4">
    <source>
        <dbReference type="ARBA" id="ARBA00022692"/>
    </source>
</evidence>
<dbReference type="GO" id="GO:0005886">
    <property type="term" value="C:plasma membrane"/>
    <property type="evidence" value="ECO:0007669"/>
    <property type="project" value="UniProtKB-SubCell"/>
</dbReference>
<name>A0A6A7MYV6_9BURK</name>
<comment type="caution">
    <text evidence="8">The sequence shown here is derived from an EMBL/GenBank/DDBJ whole genome shotgun (WGS) entry which is preliminary data.</text>
</comment>